<evidence type="ECO:0000256" key="1">
    <source>
        <dbReference type="SAM" id="MobiDB-lite"/>
    </source>
</evidence>
<proteinExistence type="predicted"/>
<feature type="compositionally biased region" description="Basic and acidic residues" evidence="1">
    <location>
        <begin position="85"/>
        <end position="94"/>
    </location>
</feature>
<gene>
    <name evidence="2" type="ORF">NDU88_002424</name>
</gene>
<accession>A0AAV7UYU8</accession>
<dbReference type="EMBL" id="JANPWB010000004">
    <property type="protein sequence ID" value="KAJ1193119.1"/>
    <property type="molecule type" value="Genomic_DNA"/>
</dbReference>
<evidence type="ECO:0000313" key="3">
    <source>
        <dbReference type="Proteomes" id="UP001066276"/>
    </source>
</evidence>
<feature type="region of interest" description="Disordered" evidence="1">
    <location>
        <begin position="69"/>
        <end position="116"/>
    </location>
</feature>
<keyword evidence="3" id="KW-1185">Reference proteome</keyword>
<dbReference type="AlphaFoldDB" id="A0AAV7UYU8"/>
<comment type="caution">
    <text evidence="2">The sequence shown here is derived from an EMBL/GenBank/DDBJ whole genome shotgun (WGS) entry which is preliminary data.</text>
</comment>
<evidence type="ECO:0000313" key="2">
    <source>
        <dbReference type="EMBL" id="KAJ1193119.1"/>
    </source>
</evidence>
<name>A0AAV7UYU8_PLEWA</name>
<sequence length="237" mass="26203">MPQRELRGRALPETVSRDYQTSDLGIAQRVSMGPAYSAQILAQMAASVIKDHEYGSFASLAVPVSFTGPSTQGEVPSSSSSQSLDSDHVQDDPKPLGNLKRKTHNLQEGNQKPHTLSFDPENIFHPHSTEWNTCVEEAHYMKDRLRKGFGHDVRSTLCSECRCSSLLGKVVDTPELDPNMATFIKRFSKKGPRPSMEGSQDKLLDISGPIMKILELAVQAKETSPPLDLQTVLEWAQ</sequence>
<organism evidence="2 3">
    <name type="scientific">Pleurodeles waltl</name>
    <name type="common">Iberian ribbed newt</name>
    <dbReference type="NCBI Taxonomy" id="8319"/>
    <lineage>
        <taxon>Eukaryota</taxon>
        <taxon>Metazoa</taxon>
        <taxon>Chordata</taxon>
        <taxon>Craniata</taxon>
        <taxon>Vertebrata</taxon>
        <taxon>Euteleostomi</taxon>
        <taxon>Amphibia</taxon>
        <taxon>Batrachia</taxon>
        <taxon>Caudata</taxon>
        <taxon>Salamandroidea</taxon>
        <taxon>Salamandridae</taxon>
        <taxon>Pleurodelinae</taxon>
        <taxon>Pleurodeles</taxon>
    </lineage>
</organism>
<dbReference type="Proteomes" id="UP001066276">
    <property type="component" value="Chromosome 2_2"/>
</dbReference>
<protein>
    <submittedName>
        <fullName evidence="2">Uncharacterized protein</fullName>
    </submittedName>
</protein>
<reference evidence="2" key="1">
    <citation type="journal article" date="2022" name="bioRxiv">
        <title>Sequencing and chromosome-scale assembly of the giantPleurodeles waltlgenome.</title>
        <authorList>
            <person name="Brown T."/>
            <person name="Elewa A."/>
            <person name="Iarovenko S."/>
            <person name="Subramanian E."/>
            <person name="Araus A.J."/>
            <person name="Petzold A."/>
            <person name="Susuki M."/>
            <person name="Suzuki K.-i.T."/>
            <person name="Hayashi T."/>
            <person name="Toyoda A."/>
            <person name="Oliveira C."/>
            <person name="Osipova E."/>
            <person name="Leigh N.D."/>
            <person name="Simon A."/>
            <person name="Yun M.H."/>
        </authorList>
    </citation>
    <scope>NUCLEOTIDE SEQUENCE</scope>
    <source>
        <strain evidence="2">20211129_DDA</strain>
        <tissue evidence="2">Liver</tissue>
    </source>
</reference>